<evidence type="ECO:0000256" key="8">
    <source>
        <dbReference type="SAM" id="Phobius"/>
    </source>
</evidence>
<dbReference type="PROSITE" id="PS00107">
    <property type="entry name" value="PROTEIN_KINASE_ATP"/>
    <property type="match status" value="1"/>
</dbReference>
<dbReference type="PROSITE" id="PS50011">
    <property type="entry name" value="PROTEIN_KINASE_DOM"/>
    <property type="match status" value="1"/>
</dbReference>
<dbReference type="Proteomes" id="UP001500886">
    <property type="component" value="Unassembled WGS sequence"/>
</dbReference>
<evidence type="ECO:0000313" key="10">
    <source>
        <dbReference type="EMBL" id="GAA2707490.1"/>
    </source>
</evidence>
<dbReference type="PANTHER" id="PTHR43289:SF6">
    <property type="entry name" value="SERINE_THREONINE-PROTEIN KINASE NEKL-3"/>
    <property type="match status" value="1"/>
</dbReference>
<keyword evidence="11" id="KW-1185">Reference proteome</keyword>
<feature type="binding site" evidence="7">
    <location>
        <position position="35"/>
    </location>
    <ligand>
        <name>ATP</name>
        <dbReference type="ChEBI" id="CHEBI:30616"/>
    </ligand>
</feature>
<reference evidence="10 11" key="1">
    <citation type="journal article" date="2019" name="Int. J. Syst. Evol. Microbiol.">
        <title>The Global Catalogue of Microorganisms (GCM) 10K type strain sequencing project: providing services to taxonomists for standard genome sequencing and annotation.</title>
        <authorList>
            <consortium name="The Broad Institute Genomics Platform"/>
            <consortium name="The Broad Institute Genome Sequencing Center for Infectious Disease"/>
            <person name="Wu L."/>
            <person name="Ma J."/>
        </authorList>
    </citation>
    <scope>NUCLEOTIDE SEQUENCE [LARGE SCALE GENOMIC DNA]</scope>
    <source>
        <strain evidence="10 11">JCM 4542</strain>
    </source>
</reference>
<dbReference type="Pfam" id="PF00069">
    <property type="entry name" value="Pkinase"/>
    <property type="match status" value="1"/>
</dbReference>
<dbReference type="SUPFAM" id="SSF56112">
    <property type="entry name" value="Protein kinase-like (PK-like)"/>
    <property type="match status" value="1"/>
</dbReference>
<dbReference type="Gene3D" id="1.10.510.10">
    <property type="entry name" value="Transferase(Phosphotransferase) domain 1"/>
    <property type="match status" value="1"/>
</dbReference>
<accession>A0ABN3TJH1</accession>
<dbReference type="SMART" id="SM00220">
    <property type="entry name" value="S_TKc"/>
    <property type="match status" value="1"/>
</dbReference>
<evidence type="ECO:0000256" key="2">
    <source>
        <dbReference type="ARBA" id="ARBA00022527"/>
    </source>
</evidence>
<proteinExistence type="predicted"/>
<dbReference type="InterPro" id="IPR000719">
    <property type="entry name" value="Prot_kinase_dom"/>
</dbReference>
<protein>
    <recommendedName>
        <fullName evidence="1">non-specific serine/threonine protein kinase</fullName>
        <ecNumber evidence="1">2.7.11.1</ecNumber>
    </recommendedName>
</protein>
<comment type="caution">
    <text evidence="10">The sequence shown here is derived from an EMBL/GenBank/DDBJ whole genome shotgun (WGS) entry which is preliminary data.</text>
</comment>
<organism evidence="10 11">
    <name type="scientific">Streptomyces luteosporeus</name>
    <dbReference type="NCBI Taxonomy" id="173856"/>
    <lineage>
        <taxon>Bacteria</taxon>
        <taxon>Bacillati</taxon>
        <taxon>Actinomycetota</taxon>
        <taxon>Actinomycetes</taxon>
        <taxon>Kitasatosporales</taxon>
        <taxon>Streptomycetaceae</taxon>
        <taxon>Streptomyces</taxon>
    </lineage>
</organism>
<dbReference type="InterPro" id="IPR011009">
    <property type="entry name" value="Kinase-like_dom_sf"/>
</dbReference>
<dbReference type="InterPro" id="IPR008271">
    <property type="entry name" value="Ser/Thr_kinase_AS"/>
</dbReference>
<keyword evidence="8" id="KW-1133">Transmembrane helix</keyword>
<evidence type="ECO:0000256" key="4">
    <source>
        <dbReference type="ARBA" id="ARBA00022741"/>
    </source>
</evidence>
<evidence type="ECO:0000313" key="11">
    <source>
        <dbReference type="Proteomes" id="UP001500886"/>
    </source>
</evidence>
<evidence type="ECO:0000259" key="9">
    <source>
        <dbReference type="PROSITE" id="PS50011"/>
    </source>
</evidence>
<evidence type="ECO:0000256" key="7">
    <source>
        <dbReference type="PROSITE-ProRule" id="PRU10141"/>
    </source>
</evidence>
<keyword evidence="5" id="KW-0418">Kinase</keyword>
<dbReference type="PANTHER" id="PTHR43289">
    <property type="entry name" value="MITOGEN-ACTIVATED PROTEIN KINASE KINASE KINASE 20-RELATED"/>
    <property type="match status" value="1"/>
</dbReference>
<feature type="transmembrane region" description="Helical" evidence="8">
    <location>
        <begin position="374"/>
        <end position="393"/>
    </location>
</feature>
<keyword evidence="8" id="KW-0812">Transmembrane</keyword>
<dbReference type="EC" id="2.7.11.1" evidence="1"/>
<evidence type="ECO:0000256" key="6">
    <source>
        <dbReference type="ARBA" id="ARBA00022840"/>
    </source>
</evidence>
<evidence type="ECO:0000256" key="3">
    <source>
        <dbReference type="ARBA" id="ARBA00022679"/>
    </source>
</evidence>
<gene>
    <name evidence="10" type="ORF">GCM10010315_02070</name>
</gene>
<dbReference type="PROSITE" id="PS00108">
    <property type="entry name" value="PROTEIN_KINASE_ST"/>
    <property type="match status" value="1"/>
</dbReference>
<feature type="domain" description="Protein kinase" evidence="9">
    <location>
        <begin position="6"/>
        <end position="275"/>
    </location>
</feature>
<feature type="transmembrane region" description="Helical" evidence="8">
    <location>
        <begin position="344"/>
        <end position="367"/>
    </location>
</feature>
<keyword evidence="4 7" id="KW-0547">Nucleotide-binding</keyword>
<dbReference type="EMBL" id="BAAASL010000001">
    <property type="protein sequence ID" value="GAA2707490.1"/>
    <property type="molecule type" value="Genomic_DNA"/>
</dbReference>
<dbReference type="Gene3D" id="3.30.200.20">
    <property type="entry name" value="Phosphorylase Kinase, domain 1"/>
    <property type="match status" value="1"/>
</dbReference>
<keyword evidence="2" id="KW-0723">Serine/threonine-protein kinase</keyword>
<keyword evidence="3" id="KW-0808">Transferase</keyword>
<dbReference type="CDD" id="cd14014">
    <property type="entry name" value="STKc_PknB_like"/>
    <property type="match status" value="1"/>
</dbReference>
<keyword evidence="8" id="KW-0472">Membrane</keyword>
<evidence type="ECO:0000256" key="1">
    <source>
        <dbReference type="ARBA" id="ARBA00012513"/>
    </source>
</evidence>
<evidence type="ECO:0000256" key="5">
    <source>
        <dbReference type="ARBA" id="ARBA00022777"/>
    </source>
</evidence>
<feature type="transmembrane region" description="Helical" evidence="8">
    <location>
        <begin position="399"/>
        <end position="423"/>
    </location>
</feature>
<feature type="transmembrane region" description="Helical" evidence="8">
    <location>
        <begin position="459"/>
        <end position="480"/>
    </location>
</feature>
<sequence>MLDGRYRLVERIGSGGMGQVWAAFDERMRRDVAVKLLSDSIDATDPVVVARFEREARAAGGLSSPHVVTVHDYGEGDLGGRQTLFLVMERLRGQSLSSVLAKGRPDVETALAWGRQICRALEAAHRTGLVHRDIKPANVMVTDEGRIKVLDFGIARFVGETASLTTLTATNSAVGTPAYMSPEQFEGSREIGAASDLYSFGCLLYALLCGEPPFTGASPYALLRQHLDKQPEPPSRRRPGIPRHLDRLVLDLLHKDPKRRPADAREVARRLDERVLAVHGSEPPVAVATPTAVASPVAAPAATEPLAPPQVTGQGSVLRPVVLCTGTTVAGVATSLAALTSLSAGMVVLLSLLTTGVAALVTGGLAAGDEHETLAGLTALGLIGATLGTFSVFGPSPWWAGLLTGLGVLVAGFVLAAVASGIFSAEQRPKVMEATAPAAAVTNGVMYFALHLTRTDDGMLIASLTGFGVYVGTLTLLGILTSISRR</sequence>
<keyword evidence="6 7" id="KW-0067">ATP-binding</keyword>
<dbReference type="InterPro" id="IPR017441">
    <property type="entry name" value="Protein_kinase_ATP_BS"/>
</dbReference>
<name>A0ABN3TJH1_9ACTN</name>